<dbReference type="Pfam" id="PF14543">
    <property type="entry name" value="TAXi_N"/>
    <property type="match status" value="1"/>
</dbReference>
<keyword evidence="9" id="KW-0472">Membrane</keyword>
<keyword evidence="4" id="KW-0064">Aspartyl protease</keyword>
<dbReference type="InterPro" id="IPR001461">
    <property type="entry name" value="Aspartic_peptidase_A1"/>
</dbReference>
<dbReference type="InterPro" id="IPR032861">
    <property type="entry name" value="TAXi_N"/>
</dbReference>
<keyword evidence="6" id="KW-0865">Zymogen</keyword>
<dbReference type="GO" id="GO:0006508">
    <property type="term" value="P:proteolysis"/>
    <property type="evidence" value="ECO:0007669"/>
    <property type="project" value="UniProtKB-KW"/>
</dbReference>
<feature type="active site" evidence="7">
    <location>
        <position position="60"/>
    </location>
</feature>
<keyword evidence="3" id="KW-0732">Signal</keyword>
<dbReference type="PANTHER" id="PTHR47965:SF12">
    <property type="entry name" value="ASPARTIC PROTEINASE 3-RELATED"/>
    <property type="match status" value="1"/>
</dbReference>
<evidence type="ECO:0000256" key="6">
    <source>
        <dbReference type="ARBA" id="ARBA00023145"/>
    </source>
</evidence>
<keyword evidence="5" id="KW-0378">Hydrolase</keyword>
<dbReference type="InterPro" id="IPR021109">
    <property type="entry name" value="Peptidase_aspartic_dom_sf"/>
</dbReference>
<keyword evidence="9" id="KW-1133">Transmembrane helix</keyword>
<gene>
    <name evidence="11" type="ORF">TrCOL_g1615</name>
</gene>
<evidence type="ECO:0000256" key="5">
    <source>
        <dbReference type="ARBA" id="ARBA00022801"/>
    </source>
</evidence>
<evidence type="ECO:0000256" key="8">
    <source>
        <dbReference type="SAM" id="MobiDB-lite"/>
    </source>
</evidence>
<dbReference type="EMBL" id="BRYA01000310">
    <property type="protein sequence ID" value="GMI46664.1"/>
    <property type="molecule type" value="Genomic_DNA"/>
</dbReference>
<feature type="region of interest" description="Disordered" evidence="8">
    <location>
        <begin position="826"/>
        <end position="850"/>
    </location>
</feature>
<dbReference type="OrthoDB" id="2747330at2759"/>
<dbReference type="Proteomes" id="UP001165065">
    <property type="component" value="Unassembled WGS sequence"/>
</dbReference>
<dbReference type="InterPro" id="IPR001969">
    <property type="entry name" value="Aspartic_peptidase_AS"/>
</dbReference>
<keyword evidence="9" id="KW-0812">Transmembrane</keyword>
<sequence>MLSRHEREFEARRRRLQSSPIDSTADGTEQITPLFQGIGTHYADVWVGTPVAQRQTLIVDTGSHYTAFPCVGCKDCGESYHTNNYFDPTKSTSFKQLGCTECDPGGHCSNSRCEFSQSYTEGSSWHAYQGKDKFWVGRDMDDETNADFANRFALDDFMFGCQYAETGLFRTQLANGIMGMSAQEATFVNKLYQSNQITHNRFTMCFQRHDYYEKEHGVGSGAMVFGGVDTRWHTSQMLFVQNEKKSGWFTVHVTGFYLRKGGGEGIVGEQNQKLEPISFSENSMNSGKGVIVDSGTTDTYLSSRLGAAFKATFKEMTGRTYTNTHWSLSEEAMLQLPTVVVQLRSKQSLNPNDAEGLVKNSGNGYEMGSQDDILVAMPPSHYMEYNANTKEYTPRLYFTESSGGVLGANFMQGHDVLFDWQENVLGFARSDCDYSSIPIDKVDENPNSDCEFLPDGDYVKEKCSALTVCENVDGSFKDISTGTELWGRVKRKDASGTGKTCPDVAAEEAATGVVFDNCNDSECFEARPCSCACQGGSLDNATLSYCNDKAAPAPDIDDTLGDLCEDLWGTCHVSEDEDVPCQQVKIESVYNAKDKNCYQVGSSTRSCNKGSCASVTSIVPYRMQVIITISKATWKVSNSNDFLEQFFENAMAIALGGAGAIGDWGGTSAGDIQIVMVDEWKNVDNADGEVLGTKVIVEVGIPNTEYNPEESWESVCSVQVSKVAEGAEEIKTKAKDLAFSNELFTQLKKFTAPSGSENIFENIEGVKVVESWTQLMDHCASGGNGGGGGGTFPPDDTKNGGGSATIVFSFFITFSAVGLFFWHKKKSSGPKGGGYKVQVNEDDEDNIEMA</sequence>
<proteinExistence type="inferred from homology"/>
<dbReference type="PANTHER" id="PTHR47965">
    <property type="entry name" value="ASPARTYL PROTEASE-RELATED"/>
    <property type="match status" value="1"/>
</dbReference>
<dbReference type="PROSITE" id="PS00141">
    <property type="entry name" value="ASP_PROTEASE"/>
    <property type="match status" value="1"/>
</dbReference>
<feature type="active site" evidence="7">
    <location>
        <position position="293"/>
    </location>
</feature>
<evidence type="ECO:0000256" key="4">
    <source>
        <dbReference type="ARBA" id="ARBA00022750"/>
    </source>
</evidence>
<evidence type="ECO:0000256" key="9">
    <source>
        <dbReference type="SAM" id="Phobius"/>
    </source>
</evidence>
<dbReference type="InterPro" id="IPR033121">
    <property type="entry name" value="PEPTIDASE_A1"/>
</dbReference>
<dbReference type="AlphaFoldDB" id="A0A9W7GJ32"/>
<comment type="similarity">
    <text evidence="1">Belongs to the peptidase A1 family.</text>
</comment>
<feature type="compositionally biased region" description="Basic and acidic residues" evidence="8">
    <location>
        <begin position="1"/>
        <end position="11"/>
    </location>
</feature>
<reference evidence="12" key="1">
    <citation type="journal article" date="2023" name="Commun. Biol.">
        <title>Genome analysis of Parmales, the sister group of diatoms, reveals the evolutionary specialization of diatoms from phago-mixotrophs to photoautotrophs.</title>
        <authorList>
            <person name="Ban H."/>
            <person name="Sato S."/>
            <person name="Yoshikawa S."/>
            <person name="Yamada K."/>
            <person name="Nakamura Y."/>
            <person name="Ichinomiya M."/>
            <person name="Sato N."/>
            <person name="Blanc-Mathieu R."/>
            <person name="Endo H."/>
            <person name="Kuwata A."/>
            <person name="Ogata H."/>
        </authorList>
    </citation>
    <scope>NUCLEOTIDE SEQUENCE [LARGE SCALE GENOMIC DNA]</scope>
</reference>
<feature type="transmembrane region" description="Helical" evidence="9">
    <location>
        <begin position="801"/>
        <end position="822"/>
    </location>
</feature>
<dbReference type="Gene3D" id="2.40.70.10">
    <property type="entry name" value="Acid Proteases"/>
    <property type="match status" value="2"/>
</dbReference>
<evidence type="ECO:0000313" key="12">
    <source>
        <dbReference type="Proteomes" id="UP001165065"/>
    </source>
</evidence>
<feature type="compositionally biased region" description="Polar residues" evidence="8">
    <location>
        <begin position="17"/>
        <end position="28"/>
    </location>
</feature>
<dbReference type="SUPFAM" id="SSF50630">
    <property type="entry name" value="Acid proteases"/>
    <property type="match status" value="1"/>
</dbReference>
<evidence type="ECO:0000256" key="3">
    <source>
        <dbReference type="ARBA" id="ARBA00022729"/>
    </source>
</evidence>
<keyword evidence="12" id="KW-1185">Reference proteome</keyword>
<protein>
    <recommendedName>
        <fullName evidence="10">Peptidase A1 domain-containing protein</fullName>
    </recommendedName>
</protein>
<evidence type="ECO:0000256" key="7">
    <source>
        <dbReference type="PIRSR" id="PIRSR601461-1"/>
    </source>
</evidence>
<comment type="caution">
    <text evidence="11">The sequence shown here is derived from an EMBL/GenBank/DDBJ whole genome shotgun (WGS) entry which is preliminary data.</text>
</comment>
<feature type="compositionally biased region" description="Acidic residues" evidence="8">
    <location>
        <begin position="840"/>
        <end position="850"/>
    </location>
</feature>
<dbReference type="GO" id="GO:0004190">
    <property type="term" value="F:aspartic-type endopeptidase activity"/>
    <property type="evidence" value="ECO:0007669"/>
    <property type="project" value="UniProtKB-KW"/>
</dbReference>
<feature type="domain" description="Peptidase A1" evidence="10">
    <location>
        <begin position="41"/>
        <end position="428"/>
    </location>
</feature>
<evidence type="ECO:0000256" key="2">
    <source>
        <dbReference type="ARBA" id="ARBA00022670"/>
    </source>
</evidence>
<name>A0A9W7GJ32_9STRA</name>
<organism evidence="11 12">
    <name type="scientific">Triparma columacea</name>
    <dbReference type="NCBI Taxonomy" id="722753"/>
    <lineage>
        <taxon>Eukaryota</taxon>
        <taxon>Sar</taxon>
        <taxon>Stramenopiles</taxon>
        <taxon>Ochrophyta</taxon>
        <taxon>Bolidophyceae</taxon>
        <taxon>Parmales</taxon>
        <taxon>Triparmaceae</taxon>
        <taxon>Triparma</taxon>
    </lineage>
</organism>
<keyword evidence="2" id="KW-0645">Protease</keyword>
<evidence type="ECO:0000256" key="1">
    <source>
        <dbReference type="ARBA" id="ARBA00007447"/>
    </source>
</evidence>
<evidence type="ECO:0000313" key="11">
    <source>
        <dbReference type="EMBL" id="GMI46664.1"/>
    </source>
</evidence>
<dbReference type="PROSITE" id="PS51767">
    <property type="entry name" value="PEPTIDASE_A1"/>
    <property type="match status" value="1"/>
</dbReference>
<accession>A0A9W7GJ32</accession>
<feature type="region of interest" description="Disordered" evidence="8">
    <location>
        <begin position="1"/>
        <end position="28"/>
    </location>
</feature>
<evidence type="ECO:0000259" key="10">
    <source>
        <dbReference type="PROSITE" id="PS51767"/>
    </source>
</evidence>